<protein>
    <submittedName>
        <fullName evidence="2">Podospora anserina S mat+ genomic DNA chromosome 5, supercontig 9</fullName>
    </submittedName>
    <submittedName>
        <fullName evidence="3">RAD50-interacting protein 1</fullName>
    </submittedName>
</protein>
<dbReference type="PANTHER" id="PTHR13520:SF0">
    <property type="entry name" value="RAD50-INTERACTING PROTEIN 1"/>
    <property type="match status" value="1"/>
</dbReference>
<dbReference type="VEuPathDB" id="FungiDB:PODANS_5_9030"/>
<reference evidence="3" key="4">
    <citation type="submission" date="2015-04" db="EMBL/GenBank/DDBJ databases">
        <title>Maintaining two mating types: Structure of the mating type locus and its role in heterokaryosis in Podospora anserina.</title>
        <authorList>
            <person name="Grognet P."/>
            <person name="Bidard F."/>
            <person name="Kuchly C."/>
            <person name="Chan Ho Tong L."/>
            <person name="Coppin E."/>
            <person name="Ait Benkhali J."/>
            <person name="Couloux A."/>
            <person name="Wincker P."/>
            <person name="Debuchy R."/>
            <person name="Silar P."/>
        </authorList>
    </citation>
    <scope>NUCLEOTIDE SEQUENCE</scope>
</reference>
<dbReference type="InterPro" id="IPR042044">
    <property type="entry name" value="EXOC6PINT-1/Sec15/Tip20_C_dom2"/>
</dbReference>
<feature type="coiled-coil region" evidence="1">
    <location>
        <begin position="31"/>
        <end position="58"/>
    </location>
</feature>
<dbReference type="PROSITE" id="PS51386">
    <property type="entry name" value="RINT1_TIP20"/>
    <property type="match status" value="1"/>
</dbReference>
<dbReference type="GO" id="GO:0006890">
    <property type="term" value="P:retrograde vesicle-mediated transport, Golgi to endoplasmic reticulum"/>
    <property type="evidence" value="ECO:0007669"/>
    <property type="project" value="InterPro"/>
</dbReference>
<evidence type="ECO:0000313" key="3">
    <source>
        <dbReference type="EMBL" id="CDP30026.1"/>
    </source>
</evidence>
<sequence length="782" mass="88053">MTTMEHDIRLEDYLDDKLQSTTDFDHLDTLLSSVEHQRSQLQSQLDDATAALAQARQSESDRQNALMAQIDEFQSLQSSIDVRLQIIASSDAPDEAIKRLEAPMGQLRKVDLAYKYLLLLQDVAKLRQEARSHLPESPKQALEPYTKLKQLCLRLKELQNNADGAAVHLVNFVEGVTETLWDEMKATMSAELEAVLKARKWPNVDPDNAEVDEEWLGCFEKLIDLQVPEVLYSPTVVTLLPFEVMAQIFVKEFRFHFMSDKPTSAPQAIGAHCFPWFTALLEKWEDFLRDNFGGVLAARFAETGVGERMVYMDPVCGFITAMLPVVREKVRDTLEATRGDAAFLSSLMGQLMSFDETLRGGFAYDGGDDDVEEGWGGLTSEVLQDHFRTWLEAEKQFALERYQGIMKTQDARMIDYDFAGVGKTKPTFAAVRVTDLLKSVTTQYERVRRFSHKLRFLIDIQLTILDEYHDYLRGTLEAYLSITSTVGRAFGVTKEQIAALEGTGALETLCILSPSFFFSFSFFHPRKKLTGKKFFITMWEQLQSRAKVTEDQSNLAGGMSYDHVRNRTSAVVGTEDNDNGVLFDETIAAYSARRQTAQKLLSEALASSHHKIFRAYLHRAQWTTISDEVDNLAITAELDEPLRILKRDLDFLSRALGTAPFRRVWRQALEKLNDILWTEVLMSHKFTASGAAQFARDLAAIEGVVERYIPDGSSALGSLSDAVRLLNLPLEGEGMTLKKATDMVYTDNTEAKKMLEEVGVADGGLTAANARQILGRRVENAE</sequence>
<dbReference type="Gene3D" id="1.20.58.670">
    <property type="entry name" value="Dsl1p vesicle tethering complex, Tip20p subunit, domain D"/>
    <property type="match status" value="1"/>
</dbReference>
<keyword evidence="4" id="KW-1185">Reference proteome</keyword>
<dbReference type="KEGG" id="pan:PODANSg1743"/>
<dbReference type="InterPro" id="IPR007528">
    <property type="entry name" value="RINT1_Tip20"/>
</dbReference>
<dbReference type="Proteomes" id="UP000001197">
    <property type="component" value="Chromosome 5"/>
</dbReference>
<organism evidence="2">
    <name type="scientific">Podospora anserina (strain S / ATCC MYA-4624 / DSM 980 / FGSC 10383)</name>
    <name type="common">Pleurage anserina</name>
    <dbReference type="NCBI Taxonomy" id="515849"/>
    <lineage>
        <taxon>Eukaryota</taxon>
        <taxon>Fungi</taxon>
        <taxon>Dikarya</taxon>
        <taxon>Ascomycota</taxon>
        <taxon>Pezizomycotina</taxon>
        <taxon>Sordariomycetes</taxon>
        <taxon>Sordariomycetidae</taxon>
        <taxon>Sordariales</taxon>
        <taxon>Podosporaceae</taxon>
        <taxon>Podospora</taxon>
        <taxon>Podospora anserina</taxon>
    </lineage>
</organism>
<evidence type="ECO:0000313" key="4">
    <source>
        <dbReference type="Proteomes" id="UP000001197"/>
    </source>
</evidence>
<reference evidence="2" key="2">
    <citation type="submission" date="2008-07" db="EMBL/GenBank/DDBJ databases">
        <authorList>
            <person name="Genoscope - CEA"/>
        </authorList>
    </citation>
    <scope>NUCLEOTIDE SEQUENCE</scope>
    <source>
        <strain evidence="2">S mat+</strain>
    </source>
</reference>
<dbReference type="HOGENOM" id="CLU_015529_1_0_1"/>
<evidence type="ECO:0000313" key="2">
    <source>
        <dbReference type="EMBL" id="CAP64628.1"/>
    </source>
</evidence>
<dbReference type="EMBL" id="CU633865">
    <property type="protein sequence ID" value="CAP64628.1"/>
    <property type="molecule type" value="Genomic_DNA"/>
</dbReference>
<dbReference type="STRING" id="515849.B2AKV5"/>
<gene>
    <name evidence="2" type="ORF">PODANS_5_9030</name>
</gene>
<dbReference type="GO" id="GO:0006888">
    <property type="term" value="P:endoplasmic reticulum to Golgi vesicle-mediated transport"/>
    <property type="evidence" value="ECO:0007669"/>
    <property type="project" value="InterPro"/>
</dbReference>
<keyword evidence="1" id="KW-0175">Coiled coil</keyword>
<dbReference type="GeneID" id="6188759"/>
<evidence type="ECO:0000256" key="1">
    <source>
        <dbReference type="SAM" id="Coils"/>
    </source>
</evidence>
<dbReference type="AlphaFoldDB" id="B2AKV5"/>
<dbReference type="RefSeq" id="XP_001904721.1">
    <property type="nucleotide sequence ID" value="XM_001904686.1"/>
</dbReference>
<dbReference type="EMBL" id="FO904940">
    <property type="protein sequence ID" value="CDP30026.1"/>
    <property type="molecule type" value="Genomic_DNA"/>
</dbReference>
<name>B2AKV5_PODAN</name>
<dbReference type="GO" id="GO:0070939">
    <property type="term" value="C:Dsl1/NZR complex"/>
    <property type="evidence" value="ECO:0007669"/>
    <property type="project" value="InterPro"/>
</dbReference>
<reference evidence="4" key="3">
    <citation type="journal article" date="2014" name="Genetics">
        <title>Maintaining two mating types: Structure of the mating type locus and its role in heterokaryosis in Podospora anserina.</title>
        <authorList>
            <person name="Grognet P."/>
            <person name="Bidard F."/>
            <person name="Kuchly C."/>
            <person name="Tong L.C.H."/>
            <person name="Coppin E."/>
            <person name="Benkhali J.A."/>
            <person name="Couloux A."/>
            <person name="Wincker P."/>
            <person name="Debuchy R."/>
            <person name="Silar P."/>
        </authorList>
    </citation>
    <scope>GENOME REANNOTATION</scope>
    <source>
        <strain evidence="4">S / ATCC MYA-4624 / DSM 980 / FGSC 10383</strain>
    </source>
</reference>
<dbReference type="PANTHER" id="PTHR13520">
    <property type="entry name" value="RAD50-INTERACTING PROTEIN 1 RINT-1"/>
    <property type="match status" value="1"/>
</dbReference>
<dbReference type="OrthoDB" id="2189254at2759"/>
<dbReference type="Pfam" id="PF04437">
    <property type="entry name" value="RINT1_TIP1"/>
    <property type="match status" value="1"/>
</dbReference>
<dbReference type="eggNOG" id="KOG2218">
    <property type="taxonomic scope" value="Eukaryota"/>
</dbReference>
<reference evidence="2 4" key="1">
    <citation type="journal article" date="2008" name="Genome Biol.">
        <title>The genome sequence of the model ascomycete fungus Podospora anserina.</title>
        <authorList>
            <person name="Espagne E."/>
            <person name="Lespinet O."/>
            <person name="Malagnac F."/>
            <person name="Da Silva C."/>
            <person name="Jaillon O."/>
            <person name="Porcel B.M."/>
            <person name="Couloux A."/>
            <person name="Aury J.-M."/>
            <person name="Segurens B."/>
            <person name="Poulain J."/>
            <person name="Anthouard V."/>
            <person name="Grossetete S."/>
            <person name="Khalili H."/>
            <person name="Coppin E."/>
            <person name="Dequard-Chablat M."/>
            <person name="Picard M."/>
            <person name="Contamine V."/>
            <person name="Arnaise S."/>
            <person name="Bourdais A."/>
            <person name="Berteaux-Lecellier V."/>
            <person name="Gautheret D."/>
            <person name="de Vries R.P."/>
            <person name="Battaglia E."/>
            <person name="Coutinho P.M."/>
            <person name="Danchin E.G.J."/>
            <person name="Henrissat B."/>
            <person name="El Khoury R."/>
            <person name="Sainsard-Chanet A."/>
            <person name="Boivin A."/>
            <person name="Pinan-Lucarre B."/>
            <person name="Sellem C.H."/>
            <person name="Debuchy R."/>
            <person name="Wincker P."/>
            <person name="Weissenbach J."/>
            <person name="Silar P."/>
        </authorList>
    </citation>
    <scope>NUCLEOTIDE SEQUENCE [LARGE SCALE GENOMIC DNA]</scope>
    <source>
        <strain evidence="4">S / ATCC MYA-4624 / DSM 980 / FGSC 10383</strain>
        <strain evidence="2">S mat+</strain>
    </source>
</reference>
<proteinExistence type="predicted"/>
<dbReference type="GO" id="GO:0060628">
    <property type="term" value="P:regulation of ER to Golgi vesicle-mediated transport"/>
    <property type="evidence" value="ECO:0007669"/>
    <property type="project" value="TreeGrafter"/>
</dbReference>
<accession>B2AKV5</accession>